<sequence>MSIQLDHAIVPVRDRKAAAELLAYLLDVPWAESGTGPFSPVYVNDGLTLDFDQADDSYPVQHYCFRVSDEEFDGIVARIKARGIEYRSTPHGSVDMEINTQHGGRIVYWNEPDGHVWEALTVSYARQPREEHNQSLKAN</sequence>
<dbReference type="InterPro" id="IPR037523">
    <property type="entry name" value="VOC_core"/>
</dbReference>
<dbReference type="RefSeq" id="WP_275708334.1">
    <property type="nucleotide sequence ID" value="NZ_JANCMW010000011.1"/>
</dbReference>
<dbReference type="CDD" id="cd08351">
    <property type="entry name" value="ChaP_like"/>
    <property type="match status" value="1"/>
</dbReference>
<dbReference type="PROSITE" id="PS51819">
    <property type="entry name" value="VOC"/>
    <property type="match status" value="1"/>
</dbReference>
<evidence type="ECO:0000313" key="3">
    <source>
        <dbReference type="Proteomes" id="UP001143391"/>
    </source>
</evidence>
<gene>
    <name evidence="2" type="ORF">NLU14_16015</name>
</gene>
<feature type="domain" description="VOC" evidence="1">
    <location>
        <begin position="4"/>
        <end position="122"/>
    </location>
</feature>
<comment type="caution">
    <text evidence="2">The sequence shown here is derived from an EMBL/GenBank/DDBJ whole genome shotgun (WGS) entry which is preliminary data.</text>
</comment>
<reference evidence="2" key="1">
    <citation type="submission" date="2022-07" db="EMBL/GenBank/DDBJ databases">
        <title>Marinobacter iranensis a new bacterium isolate from a hipersaline lake in Iran.</title>
        <authorList>
            <person name="Mohammad A.M.A."/>
            <person name="Cristina S.-P."/>
            <person name="Antonio V."/>
        </authorList>
    </citation>
    <scope>NUCLEOTIDE SEQUENCE</scope>
    <source>
        <strain evidence="2">71-i</strain>
    </source>
</reference>
<evidence type="ECO:0000313" key="2">
    <source>
        <dbReference type="EMBL" id="MDF0751736.1"/>
    </source>
</evidence>
<protein>
    <submittedName>
        <fullName evidence="2">VOC family protein</fullName>
    </submittedName>
</protein>
<evidence type="ECO:0000259" key="1">
    <source>
        <dbReference type="PROSITE" id="PS51819"/>
    </source>
</evidence>
<organism evidence="2 3">
    <name type="scientific">Marinobacter iranensis</name>
    <dbReference type="NCBI Taxonomy" id="2962607"/>
    <lineage>
        <taxon>Bacteria</taxon>
        <taxon>Pseudomonadati</taxon>
        <taxon>Pseudomonadota</taxon>
        <taxon>Gammaproteobacteria</taxon>
        <taxon>Pseudomonadales</taxon>
        <taxon>Marinobacteraceae</taxon>
        <taxon>Marinobacter</taxon>
    </lineage>
</organism>
<dbReference type="InterPro" id="IPR029068">
    <property type="entry name" value="Glyas_Bleomycin-R_OHBP_Dase"/>
</dbReference>
<dbReference type="EMBL" id="JANCMW010000011">
    <property type="protein sequence ID" value="MDF0751736.1"/>
    <property type="molecule type" value="Genomic_DNA"/>
</dbReference>
<proteinExistence type="predicted"/>
<name>A0ABT5YDX6_9GAMM</name>
<accession>A0ABT5YDX6</accession>
<keyword evidence="3" id="KW-1185">Reference proteome</keyword>
<dbReference type="SUPFAM" id="SSF54593">
    <property type="entry name" value="Glyoxalase/Bleomycin resistance protein/Dihydroxybiphenyl dioxygenase"/>
    <property type="match status" value="1"/>
</dbReference>
<dbReference type="Proteomes" id="UP001143391">
    <property type="component" value="Unassembled WGS sequence"/>
</dbReference>
<dbReference type="Gene3D" id="3.10.180.10">
    <property type="entry name" value="2,3-Dihydroxybiphenyl 1,2-Dioxygenase, domain 1"/>
    <property type="match status" value="1"/>
</dbReference>